<organism evidence="2 3">
    <name type="scientific">Actinomyces ruminicola</name>
    <dbReference type="NCBI Taxonomy" id="332524"/>
    <lineage>
        <taxon>Bacteria</taxon>
        <taxon>Bacillati</taxon>
        <taxon>Actinomycetota</taxon>
        <taxon>Actinomycetes</taxon>
        <taxon>Actinomycetales</taxon>
        <taxon>Actinomycetaceae</taxon>
        <taxon>Actinomyces</taxon>
    </lineage>
</organism>
<evidence type="ECO:0000256" key="1">
    <source>
        <dbReference type="SAM" id="MobiDB-lite"/>
    </source>
</evidence>
<evidence type="ECO:0000313" key="2">
    <source>
        <dbReference type="EMBL" id="SDM76930.1"/>
    </source>
</evidence>
<feature type="region of interest" description="Disordered" evidence="1">
    <location>
        <begin position="1"/>
        <end position="22"/>
    </location>
</feature>
<accession>A0A1G9VXJ1</accession>
<protein>
    <submittedName>
        <fullName evidence="2">Uncharacterized protein</fullName>
    </submittedName>
</protein>
<name>A0A1G9VXJ1_9ACTO</name>
<sequence>MRAMGHKPAGAKAPGSNNMWTSQKGVRIMRCETLQQAARSLPAPTPNLDLAIFFSFTTGGILNIPQ</sequence>
<reference evidence="2 3" key="1">
    <citation type="submission" date="2016-10" db="EMBL/GenBank/DDBJ databases">
        <authorList>
            <person name="de Groot N.N."/>
        </authorList>
    </citation>
    <scope>NUCLEOTIDE SEQUENCE [LARGE SCALE GENOMIC DNA]</scope>
    <source>
        <strain evidence="2 3">KPR-7B</strain>
    </source>
</reference>
<proteinExistence type="predicted"/>
<evidence type="ECO:0000313" key="3">
    <source>
        <dbReference type="Proteomes" id="UP000199671"/>
    </source>
</evidence>
<gene>
    <name evidence="2" type="ORF">SAMN04487766_106183</name>
</gene>
<dbReference type="EMBL" id="FNHU01000006">
    <property type="protein sequence ID" value="SDM76930.1"/>
    <property type="molecule type" value="Genomic_DNA"/>
</dbReference>
<dbReference type="Proteomes" id="UP000199671">
    <property type="component" value="Unassembled WGS sequence"/>
</dbReference>
<dbReference type="AlphaFoldDB" id="A0A1G9VXJ1"/>